<dbReference type="AlphaFoldDB" id="A0A6J2Y9F0"/>
<evidence type="ECO:0000256" key="1">
    <source>
        <dbReference type="SAM" id="MobiDB-lite"/>
    </source>
</evidence>
<feature type="compositionally biased region" description="Acidic residues" evidence="1">
    <location>
        <begin position="315"/>
        <end position="348"/>
    </location>
</feature>
<feature type="compositionally biased region" description="Low complexity" evidence="1">
    <location>
        <begin position="293"/>
        <end position="306"/>
    </location>
</feature>
<feature type="signal peptide" evidence="2">
    <location>
        <begin position="1"/>
        <end position="22"/>
    </location>
</feature>
<accession>A0A6J2Y9F0</accession>
<evidence type="ECO:0000313" key="4">
    <source>
        <dbReference type="RefSeq" id="XP_030759861.1"/>
    </source>
</evidence>
<keyword evidence="3" id="KW-1185">Reference proteome</keyword>
<feature type="region of interest" description="Disordered" evidence="1">
    <location>
        <begin position="286"/>
        <end position="435"/>
    </location>
</feature>
<feature type="chain" id="PRO_5026798790" evidence="2">
    <location>
        <begin position="23"/>
        <end position="522"/>
    </location>
</feature>
<organism evidence="3 4">
    <name type="scientific">Sitophilus oryzae</name>
    <name type="common">Rice weevil</name>
    <name type="synonym">Curculio oryzae</name>
    <dbReference type="NCBI Taxonomy" id="7048"/>
    <lineage>
        <taxon>Eukaryota</taxon>
        <taxon>Metazoa</taxon>
        <taxon>Ecdysozoa</taxon>
        <taxon>Arthropoda</taxon>
        <taxon>Hexapoda</taxon>
        <taxon>Insecta</taxon>
        <taxon>Pterygota</taxon>
        <taxon>Neoptera</taxon>
        <taxon>Endopterygota</taxon>
        <taxon>Coleoptera</taxon>
        <taxon>Polyphaga</taxon>
        <taxon>Cucujiformia</taxon>
        <taxon>Curculionidae</taxon>
        <taxon>Dryophthorinae</taxon>
        <taxon>Sitophilus</taxon>
    </lineage>
</organism>
<sequence length="522" mass="59052">MVLEWLFGSIPLLFLFIPFLCATSPPTGTARPNFNDHQKFPIQVLTKPLEAQTAASSSGPQKVQSPFPIQTDLDFKSFQQVSPKDSQPKAAGFPPQVINFKPAVSTVDFNDYFKYLLQATDASTEASLHQNRLVPTLQAPVAHSALISATSFIPQYLAQSEISISPAASQQNQFNDALSNPTLNLYSVPQQPPRGYNPTHFAFHSGPVGANNIPMNVKFNLPENNFFNQQFQKNKQKFPLSSNIPVRPTAENLQAKPRRPVPEHLLNQQFPVVPFQLPPLTNGLQGPQEFYYVNNPQVNPNGQPQQNEEKPVNEERDENGNENEEEEAEEEEEEQEEDGGEENEEGEEEKAPAGDIEEAFNFETFPFEAGDYVEQKENHQFKPFTYFTQQNKENNEEEENDEENEEETESDASQKNPISYRLLQDQRQSGSVNKEKLGVALDQKTKAVKSPKFYKKLKKYKKKKNGAKKGKKAKGKAPETLDVAASMMMNLEDAPITRKQKVYKERWYVAQDVQDQNNPPKK</sequence>
<evidence type="ECO:0000313" key="3">
    <source>
        <dbReference type="Proteomes" id="UP000504635"/>
    </source>
</evidence>
<gene>
    <name evidence="4" type="primary">LOC115885182</name>
</gene>
<dbReference type="InParanoid" id="A0A6J2Y9F0"/>
<evidence type="ECO:0000256" key="2">
    <source>
        <dbReference type="SAM" id="SignalP"/>
    </source>
</evidence>
<keyword evidence="2" id="KW-0732">Signal</keyword>
<feature type="compositionally biased region" description="Acidic residues" evidence="1">
    <location>
        <begin position="395"/>
        <end position="410"/>
    </location>
</feature>
<name>A0A6J2Y9F0_SITOR</name>
<proteinExistence type="predicted"/>
<dbReference type="RefSeq" id="XP_030759861.1">
    <property type="nucleotide sequence ID" value="XM_030904001.1"/>
</dbReference>
<reference evidence="4" key="1">
    <citation type="submission" date="2025-08" db="UniProtKB">
        <authorList>
            <consortium name="RefSeq"/>
        </authorList>
    </citation>
    <scope>IDENTIFICATION</scope>
    <source>
        <tissue evidence="4">Gonads</tissue>
    </source>
</reference>
<dbReference type="Proteomes" id="UP000504635">
    <property type="component" value="Unplaced"/>
</dbReference>
<protein>
    <submittedName>
        <fullName evidence="4">Histone H3.v1-like isoform X1</fullName>
    </submittedName>
</protein>
<dbReference type="KEGG" id="soy:115885182"/>
<dbReference type="GeneID" id="115885182"/>